<dbReference type="AlphaFoldDB" id="A0A250VSU7"/>
<gene>
    <name evidence="1" type="ORF">SO3561_08888</name>
</gene>
<accession>A0A250VSU7</accession>
<comment type="caution">
    <text evidence="1">The sequence shown here is derived from an EMBL/GenBank/DDBJ whole genome shotgun (WGS) entry which is preliminary data.</text>
</comment>
<dbReference type="Proteomes" id="UP000217446">
    <property type="component" value="Unassembled WGS sequence"/>
</dbReference>
<dbReference type="EMBL" id="BDQI01000034">
    <property type="protein sequence ID" value="GAX57318.1"/>
    <property type="molecule type" value="Genomic_DNA"/>
</dbReference>
<evidence type="ECO:0000313" key="2">
    <source>
        <dbReference type="Proteomes" id="UP000217446"/>
    </source>
</evidence>
<organism evidence="1 2">
    <name type="scientific">Streptomyces olivochromogenes</name>
    <dbReference type="NCBI Taxonomy" id="1963"/>
    <lineage>
        <taxon>Bacteria</taxon>
        <taxon>Bacillati</taxon>
        <taxon>Actinomycetota</taxon>
        <taxon>Actinomycetes</taxon>
        <taxon>Kitasatosporales</taxon>
        <taxon>Streptomycetaceae</taxon>
        <taxon>Streptomyces</taxon>
    </lineage>
</organism>
<sequence length="61" mass="6931">MESPWRTGETVLFGKSYCWVQSTDGKLSLHPVLKLSKARTLDIPFTWELAKAAVRRLAPRS</sequence>
<name>A0A250VSU7_STROL</name>
<proteinExistence type="predicted"/>
<reference evidence="2" key="1">
    <citation type="submission" date="2017-05" db="EMBL/GenBank/DDBJ databases">
        <title>Streptomyces olivochromogenes NBRC 3561 whole genome shotgun sequence.</title>
        <authorList>
            <person name="Dohra H."/>
            <person name="Kodani S."/>
        </authorList>
    </citation>
    <scope>NUCLEOTIDE SEQUENCE [LARGE SCALE GENOMIC DNA]</scope>
    <source>
        <strain evidence="2">NBRC 3561</strain>
    </source>
</reference>
<keyword evidence="2" id="KW-1185">Reference proteome</keyword>
<protein>
    <submittedName>
        <fullName evidence="1">Uncharacterized protein</fullName>
    </submittedName>
</protein>
<evidence type="ECO:0000313" key="1">
    <source>
        <dbReference type="EMBL" id="GAX57318.1"/>
    </source>
</evidence>
<dbReference type="RefSeq" id="WP_067382932.1">
    <property type="nucleotide sequence ID" value="NZ_BDQI01000034.1"/>
</dbReference>